<dbReference type="Proteomes" id="UP001183202">
    <property type="component" value="Unassembled WGS sequence"/>
</dbReference>
<dbReference type="RefSeq" id="WP_311558114.1">
    <property type="nucleotide sequence ID" value="NZ_JAVREJ010000014.1"/>
</dbReference>
<organism evidence="2 3">
    <name type="scientific">Pseudonocardia charpentierae</name>
    <dbReference type="NCBI Taxonomy" id="3075545"/>
    <lineage>
        <taxon>Bacteria</taxon>
        <taxon>Bacillati</taxon>
        <taxon>Actinomycetota</taxon>
        <taxon>Actinomycetes</taxon>
        <taxon>Pseudonocardiales</taxon>
        <taxon>Pseudonocardiaceae</taxon>
        <taxon>Pseudonocardia</taxon>
    </lineage>
</organism>
<accession>A0ABU2NCV0</accession>
<name>A0ABU2NCV0_9PSEU</name>
<dbReference type="Gene3D" id="3.40.50.300">
    <property type="entry name" value="P-loop containing nucleotide triphosphate hydrolases"/>
    <property type="match status" value="1"/>
</dbReference>
<evidence type="ECO:0000313" key="3">
    <source>
        <dbReference type="Proteomes" id="UP001183202"/>
    </source>
</evidence>
<proteinExistence type="predicted"/>
<evidence type="ECO:0000256" key="1">
    <source>
        <dbReference type="SAM" id="MobiDB-lite"/>
    </source>
</evidence>
<dbReference type="EMBL" id="JAVREJ010000014">
    <property type="protein sequence ID" value="MDT0351694.1"/>
    <property type="molecule type" value="Genomic_DNA"/>
</dbReference>
<sequence length="302" mass="32449">MLTPLLQRLGSVLDEAGVAWSVVHEESGPQIDDVTLHVAPADADVTVDALDRCGFAPLGSGTGHLAPDGPRWLRVRLDSGGAPGRTCATSRGVTVALLGPDGVGKSTLLAGLATAYPLAIRQIYMGMWQGAGQPGYTRLDAVRAILVRPFRVWWRVLCGAVHVARGRVVVFDRYTYDALLPVTGSWPLLKRPYFWVLAHLAPRPDLVLVLDLPGEVAFARKGESTPERLEAVRQGFLALVPRLGAEVVDAAAPPEQVRADVVARIWQRHRARLAEDPVSRPRPAARTAAPSAPEPAPPATPR</sequence>
<keyword evidence="2" id="KW-0808">Transferase</keyword>
<dbReference type="CDD" id="cd01672">
    <property type="entry name" value="TMPK"/>
    <property type="match status" value="1"/>
</dbReference>
<feature type="compositionally biased region" description="Low complexity" evidence="1">
    <location>
        <begin position="281"/>
        <end position="291"/>
    </location>
</feature>
<keyword evidence="3" id="KW-1185">Reference proteome</keyword>
<dbReference type="SUPFAM" id="SSF52540">
    <property type="entry name" value="P-loop containing nucleoside triphosphate hydrolases"/>
    <property type="match status" value="1"/>
</dbReference>
<dbReference type="EC" id="2.7.4.9" evidence="2"/>
<keyword evidence="2" id="KW-0418">Kinase</keyword>
<feature type="compositionally biased region" description="Pro residues" evidence="1">
    <location>
        <begin position="292"/>
        <end position="302"/>
    </location>
</feature>
<protein>
    <submittedName>
        <fullName evidence="2">dTMP kinase</fullName>
        <ecNumber evidence="2">2.7.4.9</ecNumber>
    </submittedName>
</protein>
<dbReference type="GO" id="GO:0004798">
    <property type="term" value="F:dTMP kinase activity"/>
    <property type="evidence" value="ECO:0007669"/>
    <property type="project" value="UniProtKB-EC"/>
</dbReference>
<feature type="region of interest" description="Disordered" evidence="1">
    <location>
        <begin position="274"/>
        <end position="302"/>
    </location>
</feature>
<dbReference type="InterPro" id="IPR027417">
    <property type="entry name" value="P-loop_NTPase"/>
</dbReference>
<comment type="caution">
    <text evidence="2">The sequence shown here is derived from an EMBL/GenBank/DDBJ whole genome shotgun (WGS) entry which is preliminary data.</text>
</comment>
<evidence type="ECO:0000313" key="2">
    <source>
        <dbReference type="EMBL" id="MDT0351694.1"/>
    </source>
</evidence>
<gene>
    <name evidence="2" type="ORF">RM445_19405</name>
</gene>
<reference evidence="3" key="1">
    <citation type="submission" date="2023-07" db="EMBL/GenBank/DDBJ databases">
        <title>30 novel species of actinomycetes from the DSMZ collection.</title>
        <authorList>
            <person name="Nouioui I."/>
        </authorList>
    </citation>
    <scope>NUCLEOTIDE SEQUENCE [LARGE SCALE GENOMIC DNA]</scope>
    <source>
        <strain evidence="3">DSM 45834</strain>
    </source>
</reference>